<dbReference type="PANTHER" id="PTHR20855:SF15">
    <property type="entry name" value="PROGESTIN AND ADIPOQ RECEPTOR FAMILY MEMBER 3"/>
    <property type="match status" value="1"/>
</dbReference>
<evidence type="ECO:0008006" key="9">
    <source>
        <dbReference type="Google" id="ProtNLM"/>
    </source>
</evidence>
<reference evidence="7 8" key="1">
    <citation type="submission" date="2022-12" db="EMBL/GenBank/DDBJ databases">
        <title>Chromosome-level genome of Tegillarca granosa.</title>
        <authorList>
            <person name="Kim J."/>
        </authorList>
    </citation>
    <scope>NUCLEOTIDE SEQUENCE [LARGE SCALE GENOMIC DNA]</scope>
    <source>
        <strain evidence="7">Teg-2019</strain>
        <tissue evidence="7">Adductor muscle</tissue>
    </source>
</reference>
<keyword evidence="8" id="KW-1185">Reference proteome</keyword>
<comment type="similarity">
    <text evidence="2">Belongs to the ADIPOR family.</text>
</comment>
<organism evidence="7 8">
    <name type="scientific">Tegillarca granosa</name>
    <name type="common">Malaysian cockle</name>
    <name type="synonym">Anadara granosa</name>
    <dbReference type="NCBI Taxonomy" id="220873"/>
    <lineage>
        <taxon>Eukaryota</taxon>
        <taxon>Metazoa</taxon>
        <taxon>Spiralia</taxon>
        <taxon>Lophotrochozoa</taxon>
        <taxon>Mollusca</taxon>
        <taxon>Bivalvia</taxon>
        <taxon>Autobranchia</taxon>
        <taxon>Pteriomorphia</taxon>
        <taxon>Arcoida</taxon>
        <taxon>Arcoidea</taxon>
        <taxon>Arcidae</taxon>
        <taxon>Tegillarca</taxon>
    </lineage>
</organism>
<feature type="transmembrane region" description="Helical" evidence="6">
    <location>
        <begin position="182"/>
        <end position="202"/>
    </location>
</feature>
<evidence type="ECO:0000256" key="4">
    <source>
        <dbReference type="ARBA" id="ARBA00022989"/>
    </source>
</evidence>
<gene>
    <name evidence="7" type="ORF">KUTeg_004262</name>
</gene>
<protein>
    <recommendedName>
        <fullName evidence="9">Progestin and adipoQ receptor family member 3</fullName>
    </recommendedName>
</protein>
<keyword evidence="3 6" id="KW-0812">Transmembrane</keyword>
<dbReference type="EMBL" id="JARBDR010000214">
    <property type="protein sequence ID" value="KAJ8319171.1"/>
    <property type="molecule type" value="Genomic_DNA"/>
</dbReference>
<dbReference type="PANTHER" id="PTHR20855">
    <property type="entry name" value="ADIPOR/PROGESTIN RECEPTOR-RELATED"/>
    <property type="match status" value="1"/>
</dbReference>
<evidence type="ECO:0000256" key="6">
    <source>
        <dbReference type="SAM" id="Phobius"/>
    </source>
</evidence>
<proteinExistence type="inferred from homology"/>
<keyword evidence="5 6" id="KW-0472">Membrane</keyword>
<feature type="transmembrane region" description="Helical" evidence="6">
    <location>
        <begin position="148"/>
        <end position="170"/>
    </location>
</feature>
<dbReference type="Proteomes" id="UP001217089">
    <property type="component" value="Unassembled WGS sequence"/>
</dbReference>
<feature type="transmembrane region" description="Helical" evidence="6">
    <location>
        <begin position="243"/>
        <end position="263"/>
    </location>
</feature>
<dbReference type="Pfam" id="PF03006">
    <property type="entry name" value="HlyIII"/>
    <property type="match status" value="1"/>
</dbReference>
<evidence type="ECO:0000256" key="5">
    <source>
        <dbReference type="ARBA" id="ARBA00023136"/>
    </source>
</evidence>
<keyword evidence="4 6" id="KW-1133">Transmembrane helix</keyword>
<feature type="transmembrane region" description="Helical" evidence="6">
    <location>
        <begin position="113"/>
        <end position="136"/>
    </location>
</feature>
<evidence type="ECO:0000256" key="1">
    <source>
        <dbReference type="ARBA" id="ARBA00004141"/>
    </source>
</evidence>
<feature type="transmembrane region" description="Helical" evidence="6">
    <location>
        <begin position="283"/>
        <end position="300"/>
    </location>
</feature>
<name>A0ABQ9FR08_TEGGR</name>
<comment type="caution">
    <text evidence="7">The sequence shown here is derived from an EMBL/GenBank/DDBJ whole genome shotgun (WGS) entry which is preliminary data.</text>
</comment>
<evidence type="ECO:0000313" key="7">
    <source>
        <dbReference type="EMBL" id="KAJ8319171.1"/>
    </source>
</evidence>
<evidence type="ECO:0000256" key="2">
    <source>
        <dbReference type="ARBA" id="ARBA00007018"/>
    </source>
</evidence>
<feature type="transmembrane region" description="Helical" evidence="6">
    <location>
        <begin position="214"/>
        <end position="231"/>
    </location>
</feature>
<evidence type="ECO:0000313" key="8">
    <source>
        <dbReference type="Proteomes" id="UP001217089"/>
    </source>
</evidence>
<evidence type="ECO:0000256" key="3">
    <source>
        <dbReference type="ARBA" id="ARBA00022692"/>
    </source>
</evidence>
<dbReference type="InterPro" id="IPR004254">
    <property type="entry name" value="AdipoR/HlyIII-related"/>
</dbReference>
<accession>A0ABQ9FR08</accession>
<sequence>MDQGILLRKVIIRLSAMMGRIGNSENNIKKRETTHANLTHTDSYHILDIEIDRGIDACSNGLCDVTEKDIPLFKYNEIPEFLHGNPYVVKGYRVCLPFSLCLKSLFLWSNETVNIWSHLLGFFVFLFLMLYDNLIALPYLKSGYTDHLIVTIGLICYQFCMLCSTGFHMFACHSERASKRWLAVDLAGISIGIIGCYLPAVHYAFYCLSIWRDVYLITIAVLSTATLLVQLHPNYHSWTKHRLLIYCGLVAYGIIPSIHWTVLNGGISSHIVQRGTFDFMGSSHQWWHVIIVFAFLYWHYAGQDLLDYRLNHPCNAY</sequence>
<comment type="subcellular location">
    <subcellularLocation>
        <location evidence="1">Membrane</location>
        <topology evidence="1">Multi-pass membrane protein</topology>
    </subcellularLocation>
</comment>